<dbReference type="AlphaFoldDB" id="A0A2I1HGD5"/>
<accession>A0A2I1HGD5</accession>
<dbReference type="EMBL" id="LLXI01002770">
    <property type="protein sequence ID" value="PKY57942.1"/>
    <property type="molecule type" value="Genomic_DNA"/>
</dbReference>
<protein>
    <submittedName>
        <fullName evidence="1">Uncharacterized protein</fullName>
    </submittedName>
</protein>
<reference evidence="1 2" key="1">
    <citation type="submission" date="2015-10" db="EMBL/GenBank/DDBJ databases">
        <title>Genome analyses suggest a sexual origin of heterokaryosis in a supposedly ancient asexual fungus.</title>
        <authorList>
            <person name="Ropars J."/>
            <person name="Sedzielewska K."/>
            <person name="Noel J."/>
            <person name="Charron P."/>
            <person name="Farinelli L."/>
            <person name="Marton T."/>
            <person name="Kruger M."/>
            <person name="Pelin A."/>
            <person name="Brachmann A."/>
            <person name="Corradi N."/>
        </authorList>
    </citation>
    <scope>NUCLEOTIDE SEQUENCE [LARGE SCALE GENOMIC DNA]</scope>
    <source>
        <strain evidence="1 2">A4</strain>
    </source>
</reference>
<gene>
    <name evidence="1" type="ORF">RhiirA4_479393</name>
</gene>
<evidence type="ECO:0000313" key="1">
    <source>
        <dbReference type="EMBL" id="PKY57942.1"/>
    </source>
</evidence>
<keyword evidence="2" id="KW-1185">Reference proteome</keyword>
<dbReference type="Proteomes" id="UP000234323">
    <property type="component" value="Unassembled WGS sequence"/>
</dbReference>
<name>A0A2I1HGD5_9GLOM</name>
<evidence type="ECO:0000313" key="2">
    <source>
        <dbReference type="Proteomes" id="UP000234323"/>
    </source>
</evidence>
<proteinExistence type="predicted"/>
<sequence length="49" mass="5606">MENMPEIFLLYTDGSSDTFGSAIRHIDSTLQQEETSINSLNKHHELQNL</sequence>
<comment type="caution">
    <text evidence="1">The sequence shown here is derived from an EMBL/GenBank/DDBJ whole genome shotgun (WGS) entry which is preliminary data.</text>
</comment>
<organism evidence="1 2">
    <name type="scientific">Rhizophagus irregularis</name>
    <dbReference type="NCBI Taxonomy" id="588596"/>
    <lineage>
        <taxon>Eukaryota</taxon>
        <taxon>Fungi</taxon>
        <taxon>Fungi incertae sedis</taxon>
        <taxon>Mucoromycota</taxon>
        <taxon>Glomeromycotina</taxon>
        <taxon>Glomeromycetes</taxon>
        <taxon>Glomerales</taxon>
        <taxon>Glomeraceae</taxon>
        <taxon>Rhizophagus</taxon>
    </lineage>
</organism>